<dbReference type="Pfam" id="PF01055">
    <property type="entry name" value="Glyco_hydro_31_2nd"/>
    <property type="match status" value="1"/>
</dbReference>
<dbReference type="PROSITE" id="PS00129">
    <property type="entry name" value="GLYCOSYL_HYDROL_F31_1"/>
    <property type="match status" value="1"/>
</dbReference>
<feature type="domain" description="Glycosyl hydrolase family 31 C-terminal" evidence="7">
    <location>
        <begin position="413"/>
        <end position="500"/>
    </location>
</feature>
<accession>A0A814KYY2</accession>
<evidence type="ECO:0000256" key="3">
    <source>
        <dbReference type="ARBA" id="ARBA00023180"/>
    </source>
</evidence>
<evidence type="ECO:0000313" key="8">
    <source>
        <dbReference type="EMBL" id="CAF1057718.1"/>
    </source>
</evidence>
<dbReference type="SUPFAM" id="SSF51445">
    <property type="entry name" value="(Trans)glycosidases"/>
    <property type="match status" value="1"/>
</dbReference>
<name>A0A814KYY2_9BILA</name>
<evidence type="ECO:0000256" key="1">
    <source>
        <dbReference type="ARBA" id="ARBA00007806"/>
    </source>
</evidence>
<comment type="caution">
    <text evidence="8">The sequence shown here is derived from an EMBL/GenBank/DDBJ whole genome shotgun (WGS) entry which is preliminary data.</text>
</comment>
<dbReference type="Proteomes" id="UP000663879">
    <property type="component" value="Unassembled WGS sequence"/>
</dbReference>
<dbReference type="InterPro" id="IPR030458">
    <property type="entry name" value="Glyco_hydro_31_AS"/>
</dbReference>
<dbReference type="Gene3D" id="3.20.20.80">
    <property type="entry name" value="Glycosidases"/>
    <property type="match status" value="1"/>
</dbReference>
<dbReference type="AlphaFoldDB" id="A0A814KYY2"/>
<keyword evidence="9" id="KW-1185">Reference proteome</keyword>
<protein>
    <submittedName>
        <fullName evidence="8">Uncharacterized protein</fullName>
    </submittedName>
</protein>
<organism evidence="8 9">
    <name type="scientific">Brachionus calyciflorus</name>
    <dbReference type="NCBI Taxonomy" id="104777"/>
    <lineage>
        <taxon>Eukaryota</taxon>
        <taxon>Metazoa</taxon>
        <taxon>Spiralia</taxon>
        <taxon>Gnathifera</taxon>
        <taxon>Rotifera</taxon>
        <taxon>Eurotatoria</taxon>
        <taxon>Monogononta</taxon>
        <taxon>Pseudotrocha</taxon>
        <taxon>Ploima</taxon>
        <taxon>Brachionidae</taxon>
        <taxon>Brachionus</taxon>
    </lineage>
</organism>
<evidence type="ECO:0000259" key="6">
    <source>
        <dbReference type="Pfam" id="PF01055"/>
    </source>
</evidence>
<keyword evidence="3" id="KW-0325">Glycoprotein</keyword>
<dbReference type="Pfam" id="PF21365">
    <property type="entry name" value="Glyco_hydro_31_3rd"/>
    <property type="match status" value="1"/>
</dbReference>
<dbReference type="PANTHER" id="PTHR22762">
    <property type="entry name" value="ALPHA-GLUCOSIDASE"/>
    <property type="match status" value="1"/>
</dbReference>
<dbReference type="GO" id="GO:0005975">
    <property type="term" value="P:carbohydrate metabolic process"/>
    <property type="evidence" value="ECO:0007669"/>
    <property type="project" value="InterPro"/>
</dbReference>
<evidence type="ECO:0000259" key="7">
    <source>
        <dbReference type="Pfam" id="PF21365"/>
    </source>
</evidence>
<feature type="domain" description="Glycoside hydrolase family 31 TIM barrel" evidence="6">
    <location>
        <begin position="20"/>
        <end position="405"/>
    </location>
</feature>
<dbReference type="InterPro" id="IPR013780">
    <property type="entry name" value="Glyco_hydro_b"/>
</dbReference>
<dbReference type="PANTHER" id="PTHR22762:SF133">
    <property type="entry name" value="P-TYPE DOMAIN-CONTAINING PROTEIN"/>
    <property type="match status" value="1"/>
</dbReference>
<dbReference type="InterPro" id="IPR017853">
    <property type="entry name" value="GH"/>
</dbReference>
<evidence type="ECO:0000313" key="9">
    <source>
        <dbReference type="Proteomes" id="UP000663879"/>
    </source>
</evidence>
<keyword evidence="2 5" id="KW-0378">Hydrolase</keyword>
<dbReference type="InterPro" id="IPR000322">
    <property type="entry name" value="Glyco_hydro_31_TIM"/>
</dbReference>
<proteinExistence type="inferred from homology"/>
<dbReference type="Gene3D" id="2.60.40.1180">
    <property type="entry name" value="Golgi alpha-mannosidase II"/>
    <property type="match status" value="2"/>
</dbReference>
<dbReference type="EMBL" id="CAJNOC010005634">
    <property type="protein sequence ID" value="CAF1057718.1"/>
    <property type="molecule type" value="Genomic_DNA"/>
</dbReference>
<dbReference type="SUPFAM" id="SSF51011">
    <property type="entry name" value="Glycosyl hydrolase domain"/>
    <property type="match status" value="1"/>
</dbReference>
<dbReference type="CDD" id="cd06602">
    <property type="entry name" value="GH31_MGAM_SI_GAA"/>
    <property type="match status" value="1"/>
</dbReference>
<keyword evidence="4 5" id="KW-0326">Glycosidase</keyword>
<dbReference type="GO" id="GO:0004558">
    <property type="term" value="F:alpha-1,4-glucosidase activity"/>
    <property type="evidence" value="ECO:0007669"/>
    <property type="project" value="TreeGrafter"/>
</dbReference>
<gene>
    <name evidence="8" type="ORF">OXX778_LOCUS19135</name>
</gene>
<dbReference type="OrthoDB" id="5839090at2759"/>
<evidence type="ECO:0000256" key="5">
    <source>
        <dbReference type="RuleBase" id="RU361185"/>
    </source>
</evidence>
<dbReference type="FunFam" id="2.60.40.1180:FF:000001">
    <property type="entry name" value="Maltase-glucoamylase, intestinal"/>
    <property type="match status" value="1"/>
</dbReference>
<sequence>MEESSPEALIQAYSSLIGKPYMPPYWSLGFQLSRYGYNSLAKLKAAVDRTIEAKIPYDVQYADIDHFRKQLDFTYDTVNFNGLPEYIKELRTKGVRFIIILDPAINMEEQNYTTHLNGLANDIYIKWPNDQNPQFNETSDNQNPYMVGYVWPEGKTVFPDFFKQKTHEWWMKEIDNHYKNTLTFDGLWIDMNEPANFDTNKPKPWNWPPNRPEWNLKCPHNDYDDPPYVPLIATHYGKDTRISDKTLCMRGIQGDNNEFIHYDVHNLYGWSQTEPTLKALRNTLNKRSIVITRSTYPSSGTNSGHWLGDNTSIWAHLKQNIIGLLEFNLFGIPYIGADICGFFGDATPEMCTRWMQIGAFNTFYRNHNGYNGIDQDPLALGKDVADTSRKITEIRYSLLPTLYTLFYLVSQNGGTVIRSVMHEFPSDPRAMDIDRQFMWGSSLLISPVLDKNVRSVYAYFPKTRWFDFYTGKEVETTGRVHEIDAPLDHLPLHVRGGSILVTQESAVNTDLSRKNPFGLIIAPLKLDQKVKGGLYWDEGDVIDASGNSTLINFEFTPGSNRHILKVSAQEINFALLESNYLKTIRIFGVTSQIDNVTVNGVVHTKYEHDPRTYQLTIFDLRIKLDSVDSKEIIVNLK</sequence>
<evidence type="ECO:0000256" key="4">
    <source>
        <dbReference type="ARBA" id="ARBA00023295"/>
    </source>
</evidence>
<evidence type="ECO:0000256" key="2">
    <source>
        <dbReference type="ARBA" id="ARBA00022801"/>
    </source>
</evidence>
<reference evidence="8" key="1">
    <citation type="submission" date="2021-02" db="EMBL/GenBank/DDBJ databases">
        <authorList>
            <person name="Nowell W R."/>
        </authorList>
    </citation>
    <scope>NUCLEOTIDE SEQUENCE</scope>
    <source>
        <strain evidence="8">Ploen Becks lab</strain>
    </source>
</reference>
<dbReference type="InterPro" id="IPR048395">
    <property type="entry name" value="Glyco_hydro_31_C"/>
</dbReference>
<comment type="similarity">
    <text evidence="1 5">Belongs to the glycosyl hydrolase 31 family.</text>
</comment>